<dbReference type="InterPro" id="IPR050245">
    <property type="entry name" value="PrsA_foldase"/>
</dbReference>
<dbReference type="SUPFAM" id="SSF109998">
    <property type="entry name" value="Triger factor/SurA peptide-binding domain-like"/>
    <property type="match status" value="1"/>
</dbReference>
<dbReference type="InterPro" id="IPR027304">
    <property type="entry name" value="Trigger_fact/SurA_dom_sf"/>
</dbReference>
<feature type="chain" id="PRO_5023014368" evidence="3">
    <location>
        <begin position="21"/>
        <end position="598"/>
    </location>
</feature>
<keyword evidence="1 5" id="KW-0413">Isomerase</keyword>
<evidence type="ECO:0000259" key="4">
    <source>
        <dbReference type="PROSITE" id="PS50198"/>
    </source>
</evidence>
<keyword evidence="3" id="KW-0732">Signal</keyword>
<dbReference type="Proteomes" id="UP000324233">
    <property type="component" value="Chromosome"/>
</dbReference>
<dbReference type="EMBL" id="CP042997">
    <property type="protein sequence ID" value="QEH33511.1"/>
    <property type="molecule type" value="Genomic_DNA"/>
</dbReference>
<gene>
    <name evidence="5" type="ORF">OJF2_20130</name>
</gene>
<dbReference type="InterPro" id="IPR046357">
    <property type="entry name" value="PPIase_dom_sf"/>
</dbReference>
<dbReference type="OrthoDB" id="270355at2"/>
<dbReference type="Gene3D" id="3.10.50.40">
    <property type="match status" value="1"/>
</dbReference>
<dbReference type="RefSeq" id="WP_148593436.1">
    <property type="nucleotide sequence ID" value="NZ_CP042997.1"/>
</dbReference>
<name>A0A5B9VZU9_9BACT</name>
<feature type="domain" description="PpiC" evidence="4">
    <location>
        <begin position="439"/>
        <end position="539"/>
    </location>
</feature>
<feature type="compositionally biased region" description="Low complexity" evidence="2">
    <location>
        <begin position="197"/>
        <end position="208"/>
    </location>
</feature>
<evidence type="ECO:0000256" key="1">
    <source>
        <dbReference type="PROSITE-ProRule" id="PRU00278"/>
    </source>
</evidence>
<organism evidence="5 6">
    <name type="scientific">Aquisphaera giovannonii</name>
    <dbReference type="NCBI Taxonomy" id="406548"/>
    <lineage>
        <taxon>Bacteria</taxon>
        <taxon>Pseudomonadati</taxon>
        <taxon>Planctomycetota</taxon>
        <taxon>Planctomycetia</taxon>
        <taxon>Isosphaerales</taxon>
        <taxon>Isosphaeraceae</taxon>
        <taxon>Aquisphaera</taxon>
    </lineage>
</organism>
<accession>A0A5B9VZU9</accession>
<evidence type="ECO:0000313" key="6">
    <source>
        <dbReference type="Proteomes" id="UP000324233"/>
    </source>
</evidence>
<reference evidence="5 6" key="1">
    <citation type="submission" date="2019-08" db="EMBL/GenBank/DDBJ databases">
        <title>Deep-cultivation of Planctomycetes and their phenomic and genomic characterization uncovers novel biology.</title>
        <authorList>
            <person name="Wiegand S."/>
            <person name="Jogler M."/>
            <person name="Boedeker C."/>
            <person name="Pinto D."/>
            <person name="Vollmers J."/>
            <person name="Rivas-Marin E."/>
            <person name="Kohn T."/>
            <person name="Peeters S.H."/>
            <person name="Heuer A."/>
            <person name="Rast P."/>
            <person name="Oberbeckmann S."/>
            <person name="Bunk B."/>
            <person name="Jeske O."/>
            <person name="Meyerdierks A."/>
            <person name="Storesund J.E."/>
            <person name="Kallscheuer N."/>
            <person name="Luecker S."/>
            <person name="Lage O.M."/>
            <person name="Pohl T."/>
            <person name="Merkel B.J."/>
            <person name="Hornburger P."/>
            <person name="Mueller R.-W."/>
            <person name="Bruemmer F."/>
            <person name="Labrenz M."/>
            <person name="Spormann A.M."/>
            <person name="Op den Camp H."/>
            <person name="Overmann J."/>
            <person name="Amann R."/>
            <person name="Jetten M.S.M."/>
            <person name="Mascher T."/>
            <person name="Medema M.H."/>
            <person name="Devos D.P."/>
            <person name="Kaster A.-K."/>
            <person name="Ovreas L."/>
            <person name="Rohde M."/>
            <person name="Galperin M.Y."/>
            <person name="Jogler C."/>
        </authorList>
    </citation>
    <scope>NUCLEOTIDE SEQUENCE [LARGE SCALE GENOMIC DNA]</scope>
    <source>
        <strain evidence="5 6">OJF2</strain>
    </source>
</reference>
<keyword evidence="6" id="KW-1185">Reference proteome</keyword>
<dbReference type="KEGG" id="agv:OJF2_20130"/>
<proteinExistence type="predicted"/>
<feature type="compositionally biased region" description="Pro residues" evidence="2">
    <location>
        <begin position="153"/>
        <end position="170"/>
    </location>
</feature>
<dbReference type="PANTHER" id="PTHR47245:SF2">
    <property type="entry name" value="PEPTIDYL-PROLYL CIS-TRANS ISOMERASE HP_0175-RELATED"/>
    <property type="match status" value="1"/>
</dbReference>
<protein>
    <submittedName>
        <fullName evidence="5">Peptidylprolyl isomerase</fullName>
    </submittedName>
</protein>
<dbReference type="InterPro" id="IPR000297">
    <property type="entry name" value="PPIase_PpiC"/>
</dbReference>
<dbReference type="PANTHER" id="PTHR47245">
    <property type="entry name" value="PEPTIDYLPROLYL ISOMERASE"/>
    <property type="match status" value="1"/>
</dbReference>
<dbReference type="GO" id="GO:0003755">
    <property type="term" value="F:peptidyl-prolyl cis-trans isomerase activity"/>
    <property type="evidence" value="ECO:0007669"/>
    <property type="project" value="UniProtKB-KW"/>
</dbReference>
<evidence type="ECO:0000256" key="2">
    <source>
        <dbReference type="SAM" id="MobiDB-lite"/>
    </source>
</evidence>
<evidence type="ECO:0000313" key="5">
    <source>
        <dbReference type="EMBL" id="QEH33511.1"/>
    </source>
</evidence>
<feature type="region of interest" description="Disordered" evidence="2">
    <location>
        <begin position="58"/>
        <end position="248"/>
    </location>
</feature>
<dbReference type="SUPFAM" id="SSF54534">
    <property type="entry name" value="FKBP-like"/>
    <property type="match status" value="1"/>
</dbReference>
<sequence precursor="true">MKLRIAFGMLGLALAGCAQSRSSLPSPPGAAGPIGVEPIPVLNDTINRGMGDRAVQRTALGDPNSPRWSGSFVPERAGVPAGAGTPDPVAAPAAAPRAVRPSPSSPGAGPNPAAAAVATAAGTTAAPSAAPPDTDVPAASTPAAAAAEGLPPVDEPAPAPAAPVQAPPSDPATRPAADSLLGPDPNLSPMADPPREGAAAGAQAVVPASPDGLLEAAPSVPADPHPQAAAGPSADANQGRPAAAAVASRAPAQGEGVVKASFAPDVVLGAGAGGNLKQAGRAAARVGNEVITVHDLIVVVQDQIKRFSPDQRPSQEEILMVSKTVLAGLIERMLIAQEAKRILKNPKQLNRLYEAADQYWREQELPPMMRRYVVENEAQLREKMAESGKSLSSLHQNFRQDFLAQAFLEQKLMDCRKVELPEMLKYYNEHVHDRQFDRPAQITWREIIVEYSRHPSPGDARKKAEALLTRLSRGEDFAALARAESEGPTAVKAQGGLMETSPGSYAVDSVNKALAGLPLNQVSPILEGPTSLHIVKVQKRRNAGPATFEEVQEQVRRTIMVEKLRKGREDLIAKLRQNTPVSNYLDGTEYDPTARGTE</sequence>
<feature type="signal peptide" evidence="3">
    <location>
        <begin position="1"/>
        <end position="20"/>
    </location>
</feature>
<dbReference type="Pfam" id="PF13145">
    <property type="entry name" value="Rotamase_2"/>
    <property type="match status" value="1"/>
</dbReference>
<dbReference type="AlphaFoldDB" id="A0A5B9VZU9"/>
<dbReference type="PROSITE" id="PS50198">
    <property type="entry name" value="PPIC_PPIASE_2"/>
    <property type="match status" value="1"/>
</dbReference>
<keyword evidence="1" id="KW-0697">Rotamase</keyword>
<evidence type="ECO:0000256" key="3">
    <source>
        <dbReference type="SAM" id="SignalP"/>
    </source>
</evidence>
<dbReference type="PROSITE" id="PS51257">
    <property type="entry name" value="PROKAR_LIPOPROTEIN"/>
    <property type="match status" value="1"/>
</dbReference>
<feature type="compositionally biased region" description="Low complexity" evidence="2">
    <location>
        <begin position="77"/>
        <end position="147"/>
    </location>
</feature>